<evidence type="ECO:0000256" key="1">
    <source>
        <dbReference type="ARBA" id="ARBA00022574"/>
    </source>
</evidence>
<dbReference type="EMBL" id="JAIHOM010000029">
    <property type="protein sequence ID" value="MCW6036177.1"/>
    <property type="molecule type" value="Genomic_DNA"/>
</dbReference>
<dbReference type="InterPro" id="IPR011006">
    <property type="entry name" value="CheY-like_superfamily"/>
</dbReference>
<dbReference type="InterPro" id="IPR019775">
    <property type="entry name" value="WD40_repeat_CS"/>
</dbReference>
<dbReference type="PRINTS" id="PR00320">
    <property type="entry name" value="GPROTEINBRPT"/>
</dbReference>
<feature type="repeat" description="WD" evidence="4">
    <location>
        <begin position="562"/>
        <end position="603"/>
    </location>
</feature>
<keyword evidence="8" id="KW-1185">Reference proteome</keyword>
<dbReference type="CDD" id="cd00200">
    <property type="entry name" value="WD40"/>
    <property type="match status" value="1"/>
</dbReference>
<dbReference type="PROSITE" id="PS50294">
    <property type="entry name" value="WD_REPEATS_REGION"/>
    <property type="match status" value="6"/>
</dbReference>
<dbReference type="PROSITE" id="PS50082">
    <property type="entry name" value="WD_REPEATS_2"/>
    <property type="match status" value="6"/>
</dbReference>
<dbReference type="PANTHER" id="PTHR19848">
    <property type="entry name" value="WD40 REPEAT PROTEIN"/>
    <property type="match status" value="1"/>
</dbReference>
<protein>
    <submittedName>
        <fullName evidence="7">Response regulator</fullName>
    </submittedName>
</protein>
<dbReference type="SMART" id="SM00320">
    <property type="entry name" value="WD40"/>
    <property type="match status" value="7"/>
</dbReference>
<reference evidence="7 8" key="1">
    <citation type="submission" date="2021-08" db="EMBL/GenBank/DDBJ databases">
        <title>Draft genome sequence of Spirulina subsalsa with high tolerance to salinity and hype-accumulation of phycocyanin.</title>
        <authorList>
            <person name="Pei H."/>
            <person name="Jiang L."/>
        </authorList>
    </citation>
    <scope>NUCLEOTIDE SEQUENCE [LARGE SCALE GENOMIC DNA]</scope>
    <source>
        <strain evidence="7 8">FACHB-351</strain>
    </source>
</reference>
<name>A0ABT3L4Q6_9CYAN</name>
<dbReference type="Pfam" id="PF00072">
    <property type="entry name" value="Response_reg"/>
    <property type="match status" value="1"/>
</dbReference>
<organism evidence="7 8">
    <name type="scientific">Spirulina subsalsa FACHB-351</name>
    <dbReference type="NCBI Taxonomy" id="234711"/>
    <lineage>
        <taxon>Bacteria</taxon>
        <taxon>Bacillati</taxon>
        <taxon>Cyanobacteriota</taxon>
        <taxon>Cyanophyceae</taxon>
        <taxon>Spirulinales</taxon>
        <taxon>Spirulinaceae</taxon>
        <taxon>Spirulina</taxon>
    </lineage>
</organism>
<evidence type="ECO:0000313" key="7">
    <source>
        <dbReference type="EMBL" id="MCW6036177.1"/>
    </source>
</evidence>
<evidence type="ECO:0000259" key="6">
    <source>
        <dbReference type="PROSITE" id="PS50110"/>
    </source>
</evidence>
<dbReference type="PANTHER" id="PTHR19848:SF8">
    <property type="entry name" value="F-BOX AND WD REPEAT DOMAIN CONTAINING 7"/>
    <property type="match status" value="1"/>
</dbReference>
<feature type="region of interest" description="Disordered" evidence="5">
    <location>
        <begin position="256"/>
        <end position="337"/>
    </location>
</feature>
<feature type="region of interest" description="Disordered" evidence="5">
    <location>
        <begin position="127"/>
        <end position="149"/>
    </location>
</feature>
<dbReference type="Gene3D" id="2.130.10.10">
    <property type="entry name" value="YVTN repeat-like/Quinoprotein amine dehydrogenase"/>
    <property type="match status" value="2"/>
</dbReference>
<dbReference type="Gene3D" id="3.40.50.2300">
    <property type="match status" value="1"/>
</dbReference>
<gene>
    <name evidence="7" type="ORF">K4A83_07810</name>
</gene>
<dbReference type="PROSITE" id="PS50110">
    <property type="entry name" value="RESPONSE_REGULATORY"/>
    <property type="match status" value="1"/>
</dbReference>
<keyword evidence="2" id="KW-0677">Repeat</keyword>
<dbReference type="RefSeq" id="WP_265263916.1">
    <property type="nucleotide sequence ID" value="NZ_JAIHOM010000029.1"/>
</dbReference>
<dbReference type="InterPro" id="IPR015943">
    <property type="entry name" value="WD40/YVTN_repeat-like_dom_sf"/>
</dbReference>
<feature type="compositionally biased region" description="Acidic residues" evidence="5">
    <location>
        <begin position="256"/>
        <end position="266"/>
    </location>
</feature>
<dbReference type="PROSITE" id="PS00678">
    <property type="entry name" value="WD_REPEATS_1"/>
    <property type="match status" value="5"/>
</dbReference>
<evidence type="ECO:0000256" key="3">
    <source>
        <dbReference type="PROSITE-ProRule" id="PRU00169"/>
    </source>
</evidence>
<dbReference type="Pfam" id="PF00400">
    <property type="entry name" value="WD40"/>
    <property type="match status" value="3"/>
</dbReference>
<feature type="repeat" description="WD" evidence="4">
    <location>
        <begin position="724"/>
        <end position="765"/>
    </location>
</feature>
<dbReference type="SMART" id="SM00448">
    <property type="entry name" value="REC"/>
    <property type="match status" value="1"/>
</dbReference>
<evidence type="ECO:0000256" key="5">
    <source>
        <dbReference type="SAM" id="MobiDB-lite"/>
    </source>
</evidence>
<accession>A0ABT3L4Q6</accession>
<feature type="compositionally biased region" description="Pro residues" evidence="5">
    <location>
        <begin position="286"/>
        <end position="295"/>
    </location>
</feature>
<comment type="caution">
    <text evidence="7">The sequence shown here is derived from an EMBL/GenBank/DDBJ whole genome shotgun (WGS) entry which is preliminary data.</text>
</comment>
<dbReference type="SUPFAM" id="SSF52172">
    <property type="entry name" value="CheY-like"/>
    <property type="match status" value="1"/>
</dbReference>
<feature type="repeat" description="WD" evidence="4">
    <location>
        <begin position="766"/>
        <end position="807"/>
    </location>
</feature>
<feature type="domain" description="Response regulatory" evidence="6">
    <location>
        <begin position="5"/>
        <end position="122"/>
    </location>
</feature>
<dbReference type="InterPro" id="IPR001680">
    <property type="entry name" value="WD40_rpt"/>
</dbReference>
<proteinExistence type="predicted"/>
<dbReference type="Pfam" id="PF25173">
    <property type="entry name" value="Beta-prop_WDR3_1st"/>
    <property type="match status" value="1"/>
</dbReference>
<keyword evidence="1 4" id="KW-0853">WD repeat</keyword>
<dbReference type="InterPro" id="IPR036322">
    <property type="entry name" value="WD40_repeat_dom_sf"/>
</dbReference>
<comment type="caution">
    <text evidence="3">Lacks conserved residue(s) required for the propagation of feature annotation.</text>
</comment>
<dbReference type="InterPro" id="IPR001789">
    <property type="entry name" value="Sig_transdc_resp-reg_receiver"/>
</dbReference>
<dbReference type="InterPro" id="IPR020472">
    <property type="entry name" value="WD40_PAC1"/>
</dbReference>
<feature type="repeat" description="WD" evidence="4">
    <location>
        <begin position="808"/>
        <end position="849"/>
    </location>
</feature>
<sequence>MVSRKVLIIDENHEMRTQLRTLLPKGNYEIQEAGDGEEGLSLIYQEGALIRFIILEVNLPQLNGWELIERTQGDRTLEHIPMVLIGRNTTPPEGLVLDSRPIVLLEKPFSKGQLKAAVKSAVHQAKALKTASRQEHPPDDTPTPSEEVMVMPPPPVITEEINTSSDGFDFDFDLPETPLESPPSALDSVVLPPEVPLTEPETPNFDDPDHPFGELEQFGDFMAQFPQELSGFGSELAPDELAELAALARRSLDLEFGSEDSEDDDPNVTPLDNYTTSEEDTGAVPTPTPDHPFTPSPHLLETDSTPGEFANPFAGDNDSLSAPGLEEIPDDLFSPFDEENDVLDLDEVGSDFADSVLTNEPFSGQDLGDSKALNFNPLDSDQTIVEDQQPLPADFLNLPLEEEEAEESTRKTGIGITFDADGVEVNFGNVEIESTEGFSLSPEEEEAEEESYGVHDIVLEEDTQTNRQSTLIQSQVTLGGLDDLMMRWQSAIEAERLGALRDAFNYGEEGYRLVINAVKEESGIIQETAEKLIIENLKNPQRYLPMVIEQSDWLQMECIHTLVGHTYWVQALTLTPDGRYAVSGSKDSTIRIWDILTGREVRTLVGHESAVLSIAVTPEGDRIVSSSTDDTIKIWEFDSGEEIRTISSDSHKIYALTVSPDGKTVVSASAENTIKPTFDFSLEEMLSRLPMQSVPLVLFILTLLRRTPAIKIWDLDSGEEKGSLMGYSRGVTDLVISPKGDRVVSGSRDQTLKIWDLKSGKFLNTLLGHTDEIRSVCITPNGENIISGSRDRTIKIWDLKTGHVLRTLRGHNQSVTSVAISGDGKTIISGSRDNTVKIWDFQTGQYIHTLMGHTDLVRAVAVSSNGKTIVSGGRDNTIKVWKYISHS</sequence>
<dbReference type="Proteomes" id="UP001526426">
    <property type="component" value="Unassembled WGS sequence"/>
</dbReference>
<dbReference type="SUPFAM" id="SSF50978">
    <property type="entry name" value="WD40 repeat-like"/>
    <property type="match status" value="2"/>
</dbReference>
<evidence type="ECO:0000313" key="8">
    <source>
        <dbReference type="Proteomes" id="UP001526426"/>
    </source>
</evidence>
<evidence type="ECO:0000256" key="2">
    <source>
        <dbReference type="ARBA" id="ARBA00022737"/>
    </source>
</evidence>
<evidence type="ECO:0000256" key="4">
    <source>
        <dbReference type="PROSITE-ProRule" id="PRU00221"/>
    </source>
</evidence>
<feature type="repeat" description="WD" evidence="4">
    <location>
        <begin position="850"/>
        <end position="887"/>
    </location>
</feature>
<feature type="repeat" description="WD" evidence="4">
    <location>
        <begin position="604"/>
        <end position="645"/>
    </location>
</feature>
<dbReference type="CDD" id="cd00156">
    <property type="entry name" value="REC"/>
    <property type="match status" value="1"/>
</dbReference>